<name>A0AAJ0MCN0_9PEZI</name>
<accession>A0AAJ0MCN0</accession>
<feature type="signal peptide" evidence="1">
    <location>
        <begin position="1"/>
        <end position="19"/>
    </location>
</feature>
<dbReference type="AlphaFoldDB" id="A0AAJ0MCN0"/>
<organism evidence="2 3">
    <name type="scientific">Lasiosphaeria hispida</name>
    <dbReference type="NCBI Taxonomy" id="260671"/>
    <lineage>
        <taxon>Eukaryota</taxon>
        <taxon>Fungi</taxon>
        <taxon>Dikarya</taxon>
        <taxon>Ascomycota</taxon>
        <taxon>Pezizomycotina</taxon>
        <taxon>Sordariomycetes</taxon>
        <taxon>Sordariomycetidae</taxon>
        <taxon>Sordariales</taxon>
        <taxon>Lasiosphaeriaceae</taxon>
        <taxon>Lasiosphaeria</taxon>
    </lineage>
</organism>
<evidence type="ECO:0000313" key="2">
    <source>
        <dbReference type="EMBL" id="KAK3349794.1"/>
    </source>
</evidence>
<keyword evidence="1" id="KW-0732">Signal</keyword>
<reference evidence="2" key="2">
    <citation type="submission" date="2023-06" db="EMBL/GenBank/DDBJ databases">
        <authorList>
            <consortium name="Lawrence Berkeley National Laboratory"/>
            <person name="Haridas S."/>
            <person name="Hensen N."/>
            <person name="Bonometti L."/>
            <person name="Westerberg I."/>
            <person name="Brannstrom I.O."/>
            <person name="Guillou S."/>
            <person name="Cros-Aarteil S."/>
            <person name="Calhoun S."/>
            <person name="Kuo A."/>
            <person name="Mondo S."/>
            <person name="Pangilinan J."/>
            <person name="Riley R."/>
            <person name="Labutti K."/>
            <person name="Andreopoulos B."/>
            <person name="Lipzen A."/>
            <person name="Chen C."/>
            <person name="Yanf M."/>
            <person name="Daum C."/>
            <person name="Ng V."/>
            <person name="Clum A."/>
            <person name="Steindorff A."/>
            <person name="Ohm R."/>
            <person name="Martin F."/>
            <person name="Silar P."/>
            <person name="Natvig D."/>
            <person name="Lalanne C."/>
            <person name="Gautier V."/>
            <person name="Ament-Velasquez S.L."/>
            <person name="Kruys A."/>
            <person name="Hutchinson M.I."/>
            <person name="Powell A.J."/>
            <person name="Barry K."/>
            <person name="Miller A.N."/>
            <person name="Grigoriev I.V."/>
            <person name="Debuchy R."/>
            <person name="Gladieux P."/>
            <person name="Thoren M.H."/>
            <person name="Johannesson H."/>
        </authorList>
    </citation>
    <scope>NUCLEOTIDE SEQUENCE</scope>
    <source>
        <strain evidence="2">CBS 955.72</strain>
    </source>
</reference>
<comment type="caution">
    <text evidence="2">The sequence shown here is derived from an EMBL/GenBank/DDBJ whole genome shotgun (WGS) entry which is preliminary data.</text>
</comment>
<feature type="chain" id="PRO_5042538321" evidence="1">
    <location>
        <begin position="20"/>
        <end position="119"/>
    </location>
</feature>
<dbReference type="EMBL" id="JAUIQD010000005">
    <property type="protein sequence ID" value="KAK3349794.1"/>
    <property type="molecule type" value="Genomic_DNA"/>
</dbReference>
<evidence type="ECO:0000313" key="3">
    <source>
        <dbReference type="Proteomes" id="UP001275084"/>
    </source>
</evidence>
<keyword evidence="3" id="KW-1185">Reference proteome</keyword>
<dbReference type="Proteomes" id="UP001275084">
    <property type="component" value="Unassembled WGS sequence"/>
</dbReference>
<evidence type="ECO:0000256" key="1">
    <source>
        <dbReference type="SAM" id="SignalP"/>
    </source>
</evidence>
<proteinExistence type="predicted"/>
<protein>
    <submittedName>
        <fullName evidence="2">Uncharacterized protein</fullName>
    </submittedName>
</protein>
<sequence length="119" mass="12744">MKLTAVITTISALALGAQAAPAIDRRGDTDEIARFRVGSEWNCANTKDESVFTKAEATSVCTSFLLGTKSVTVIKLNPKCQVFVYNSAGCVDSGVPVGIKGCYSNGPEISAYRVFCPWW</sequence>
<gene>
    <name evidence="2" type="ORF">B0T25DRAFT_519916</name>
</gene>
<reference evidence="2" key="1">
    <citation type="journal article" date="2023" name="Mol. Phylogenet. Evol.">
        <title>Genome-scale phylogeny and comparative genomics of the fungal order Sordariales.</title>
        <authorList>
            <person name="Hensen N."/>
            <person name="Bonometti L."/>
            <person name="Westerberg I."/>
            <person name="Brannstrom I.O."/>
            <person name="Guillou S."/>
            <person name="Cros-Aarteil S."/>
            <person name="Calhoun S."/>
            <person name="Haridas S."/>
            <person name="Kuo A."/>
            <person name="Mondo S."/>
            <person name="Pangilinan J."/>
            <person name="Riley R."/>
            <person name="LaButti K."/>
            <person name="Andreopoulos B."/>
            <person name="Lipzen A."/>
            <person name="Chen C."/>
            <person name="Yan M."/>
            <person name="Daum C."/>
            <person name="Ng V."/>
            <person name="Clum A."/>
            <person name="Steindorff A."/>
            <person name="Ohm R.A."/>
            <person name="Martin F."/>
            <person name="Silar P."/>
            <person name="Natvig D.O."/>
            <person name="Lalanne C."/>
            <person name="Gautier V."/>
            <person name="Ament-Velasquez S.L."/>
            <person name="Kruys A."/>
            <person name="Hutchinson M.I."/>
            <person name="Powell A.J."/>
            <person name="Barry K."/>
            <person name="Miller A.N."/>
            <person name="Grigoriev I.V."/>
            <person name="Debuchy R."/>
            <person name="Gladieux P."/>
            <person name="Hiltunen Thoren M."/>
            <person name="Johannesson H."/>
        </authorList>
    </citation>
    <scope>NUCLEOTIDE SEQUENCE</scope>
    <source>
        <strain evidence="2">CBS 955.72</strain>
    </source>
</reference>